<sequence length="532" mass="56987">MAIADNNIPGAGPQEQQPVCDGSSCPSTRAVRQQLARSERNGFLAKQTIDRLQAEINSLRQQIDQLSANSKPSSTITKKHKRTQPSSLPGFSSARSALGNDPLVPILPDSSLPSSSDNDDDNGGSHAAPTTSGPTPSQMRPPPYVFTAPMKGASVPGSGLKKPPSTSNMQSGGGGSSAAGAAKSSGSSNSASAPAYAPGSVLNDEAMRDKLKTFEPKIIEMIENDILDSKSTIQWSDIAGLAHAKQAIQEIVVWPMKRPDLFGLGSLRRPSKGVLLFGPPGTGKTLIAKCIASQVDATFFSISASSLTSKWVGEGEKLVRALFALARIKQPSVVFIDEIDSLLTSRSEGENESSRRIKTEFLVQFDGASTDGDERLLVIGATNRPQELDEAARRRFKKRLFIPLPCDQGRFQLLSNLLRKQPNSLTTDDINTIVARTEGYSGSDLTGVCEEAAMAPVREIMQRSMMMTMEMNVDKDETSVASASQLRPITLQDVLQALDQVRASVGRKDVEFHEKWNEEFGSSGAGAGANRV</sequence>
<dbReference type="Pfam" id="PF00004">
    <property type="entry name" value="AAA"/>
    <property type="match status" value="1"/>
</dbReference>
<evidence type="ECO:0000256" key="5">
    <source>
        <dbReference type="SAM" id="MobiDB-lite"/>
    </source>
</evidence>
<keyword evidence="7" id="KW-0378">Hydrolase</keyword>
<dbReference type="STRING" id="765915.A0A1Y2I0E1"/>
<dbReference type="Pfam" id="PF09336">
    <property type="entry name" value="Vps4_C"/>
    <property type="match status" value="1"/>
</dbReference>
<dbReference type="InterPro" id="IPR050304">
    <property type="entry name" value="MT-severing_AAA_ATPase"/>
</dbReference>
<dbReference type="PROSITE" id="PS00674">
    <property type="entry name" value="AAA"/>
    <property type="match status" value="1"/>
</dbReference>
<organism evidence="7 8">
    <name type="scientific">Catenaria anguillulae PL171</name>
    <dbReference type="NCBI Taxonomy" id="765915"/>
    <lineage>
        <taxon>Eukaryota</taxon>
        <taxon>Fungi</taxon>
        <taxon>Fungi incertae sedis</taxon>
        <taxon>Blastocladiomycota</taxon>
        <taxon>Blastocladiomycetes</taxon>
        <taxon>Blastocladiales</taxon>
        <taxon>Catenariaceae</taxon>
        <taxon>Catenaria</taxon>
    </lineage>
</organism>
<feature type="domain" description="AAA+ ATPase" evidence="6">
    <location>
        <begin position="270"/>
        <end position="406"/>
    </location>
</feature>
<dbReference type="Gene3D" id="1.10.8.60">
    <property type="match status" value="1"/>
</dbReference>
<dbReference type="PANTHER" id="PTHR23074">
    <property type="entry name" value="AAA DOMAIN-CONTAINING"/>
    <property type="match status" value="1"/>
</dbReference>
<feature type="region of interest" description="Disordered" evidence="5">
    <location>
        <begin position="1"/>
        <end position="26"/>
    </location>
</feature>
<dbReference type="AlphaFoldDB" id="A0A1Y2I0E1"/>
<dbReference type="InterPro" id="IPR003593">
    <property type="entry name" value="AAA+_ATPase"/>
</dbReference>
<feature type="compositionally biased region" description="Low complexity" evidence="5">
    <location>
        <begin position="107"/>
        <end position="116"/>
    </location>
</feature>
<dbReference type="Proteomes" id="UP000193411">
    <property type="component" value="Unassembled WGS sequence"/>
</dbReference>
<keyword evidence="8" id="KW-1185">Reference proteome</keyword>
<dbReference type="InterPro" id="IPR041569">
    <property type="entry name" value="AAA_lid_3"/>
</dbReference>
<dbReference type="SMART" id="SM00382">
    <property type="entry name" value="AAA"/>
    <property type="match status" value="1"/>
</dbReference>
<dbReference type="SUPFAM" id="SSF52540">
    <property type="entry name" value="P-loop containing nucleoside triphosphate hydrolases"/>
    <property type="match status" value="1"/>
</dbReference>
<evidence type="ECO:0000256" key="4">
    <source>
        <dbReference type="RuleBase" id="RU003651"/>
    </source>
</evidence>
<evidence type="ECO:0000256" key="1">
    <source>
        <dbReference type="ARBA" id="ARBA00006914"/>
    </source>
</evidence>
<gene>
    <name evidence="7" type="ORF">BCR44DRAFT_37956</name>
</gene>
<evidence type="ECO:0000256" key="3">
    <source>
        <dbReference type="ARBA" id="ARBA00022840"/>
    </source>
</evidence>
<dbReference type="InterPro" id="IPR003959">
    <property type="entry name" value="ATPase_AAA_core"/>
</dbReference>
<dbReference type="Pfam" id="PF17862">
    <property type="entry name" value="AAA_lid_3"/>
    <property type="match status" value="1"/>
</dbReference>
<dbReference type="GO" id="GO:0005524">
    <property type="term" value="F:ATP binding"/>
    <property type="evidence" value="ECO:0007669"/>
    <property type="project" value="UniProtKB-KW"/>
</dbReference>
<dbReference type="GO" id="GO:0016887">
    <property type="term" value="F:ATP hydrolysis activity"/>
    <property type="evidence" value="ECO:0007669"/>
    <property type="project" value="InterPro"/>
</dbReference>
<dbReference type="FunFam" id="3.40.50.300:FF:000093">
    <property type="entry name" value="Fidgetin-like 1"/>
    <property type="match status" value="1"/>
</dbReference>
<dbReference type="Gene3D" id="3.40.50.300">
    <property type="entry name" value="P-loop containing nucleotide triphosphate hydrolases"/>
    <property type="match status" value="1"/>
</dbReference>
<feature type="region of interest" description="Disordered" evidence="5">
    <location>
        <begin position="63"/>
        <end position="198"/>
    </location>
</feature>
<feature type="compositionally biased region" description="Low complexity" evidence="5">
    <location>
        <begin position="178"/>
        <end position="198"/>
    </location>
</feature>
<accession>A0A1Y2I0E1</accession>
<keyword evidence="2 4" id="KW-0547">Nucleotide-binding</keyword>
<protein>
    <submittedName>
        <fullName evidence="7">p-loop containing nucleoside triphosphate hydrolase protein</fullName>
    </submittedName>
</protein>
<name>A0A1Y2I0E1_9FUNG</name>
<comment type="caution">
    <text evidence="7">The sequence shown here is derived from an EMBL/GenBank/DDBJ whole genome shotgun (WGS) entry which is preliminary data.</text>
</comment>
<dbReference type="InterPro" id="IPR003960">
    <property type="entry name" value="ATPase_AAA_CS"/>
</dbReference>
<reference evidence="7 8" key="1">
    <citation type="submission" date="2016-07" db="EMBL/GenBank/DDBJ databases">
        <title>Pervasive Adenine N6-methylation of Active Genes in Fungi.</title>
        <authorList>
            <consortium name="DOE Joint Genome Institute"/>
            <person name="Mondo S.J."/>
            <person name="Dannebaum R.O."/>
            <person name="Kuo R.C."/>
            <person name="Labutti K."/>
            <person name="Haridas S."/>
            <person name="Kuo A."/>
            <person name="Salamov A."/>
            <person name="Ahrendt S.R."/>
            <person name="Lipzen A."/>
            <person name="Sullivan W."/>
            <person name="Andreopoulos W.B."/>
            <person name="Clum A."/>
            <person name="Lindquist E."/>
            <person name="Daum C."/>
            <person name="Ramamoorthy G.K."/>
            <person name="Gryganskyi A."/>
            <person name="Culley D."/>
            <person name="Magnuson J.K."/>
            <person name="James T.Y."/>
            <person name="O'Malley M.A."/>
            <person name="Stajich J.E."/>
            <person name="Spatafora J.W."/>
            <person name="Visel A."/>
            <person name="Grigoriev I.V."/>
        </authorList>
    </citation>
    <scope>NUCLEOTIDE SEQUENCE [LARGE SCALE GENOMIC DNA]</scope>
    <source>
        <strain evidence="7 8">PL171</strain>
    </source>
</reference>
<dbReference type="OrthoDB" id="10251136at2759"/>
<evidence type="ECO:0000313" key="8">
    <source>
        <dbReference type="Proteomes" id="UP000193411"/>
    </source>
</evidence>
<dbReference type="FunFam" id="1.10.8.60:FF:000022">
    <property type="entry name" value="Fidgetin like 1"/>
    <property type="match status" value="1"/>
</dbReference>
<feature type="compositionally biased region" description="Polar residues" evidence="5">
    <location>
        <begin position="128"/>
        <end position="138"/>
    </location>
</feature>
<dbReference type="InterPro" id="IPR027417">
    <property type="entry name" value="P-loop_NTPase"/>
</dbReference>
<evidence type="ECO:0000313" key="7">
    <source>
        <dbReference type="EMBL" id="ORZ39684.1"/>
    </source>
</evidence>
<evidence type="ECO:0000256" key="2">
    <source>
        <dbReference type="ARBA" id="ARBA00022741"/>
    </source>
</evidence>
<proteinExistence type="inferred from homology"/>
<dbReference type="PANTHER" id="PTHR23074:SF17">
    <property type="entry name" value="FIDGETIN-LIKE PROTEIN 1"/>
    <property type="match status" value="1"/>
</dbReference>
<keyword evidence="3 4" id="KW-0067">ATP-binding</keyword>
<comment type="similarity">
    <text evidence="1 4">Belongs to the AAA ATPase family.</text>
</comment>
<feature type="compositionally biased region" description="Polar residues" evidence="5">
    <location>
        <begin position="63"/>
        <end position="76"/>
    </location>
</feature>
<feature type="compositionally biased region" description="Polar residues" evidence="5">
    <location>
        <begin position="84"/>
        <end position="95"/>
    </location>
</feature>
<dbReference type="EMBL" id="MCFL01000004">
    <property type="protein sequence ID" value="ORZ39684.1"/>
    <property type="molecule type" value="Genomic_DNA"/>
</dbReference>
<dbReference type="InterPro" id="IPR015415">
    <property type="entry name" value="Spast_Vps4_C"/>
</dbReference>
<evidence type="ECO:0000259" key="6">
    <source>
        <dbReference type="SMART" id="SM00382"/>
    </source>
</evidence>